<dbReference type="FunFam" id="1.10.1240.10:FF:000001">
    <property type="entry name" value="Methionine synthase"/>
    <property type="match status" value="1"/>
</dbReference>
<feature type="domain" description="AdoMet activation" evidence="14">
    <location>
        <begin position="568"/>
        <end position="899"/>
    </location>
</feature>
<dbReference type="AlphaFoldDB" id="A0A418SMU4"/>
<dbReference type="InterPro" id="IPR036594">
    <property type="entry name" value="Meth_synthase_dom"/>
</dbReference>
<evidence type="ECO:0000256" key="7">
    <source>
        <dbReference type="ARBA" id="ARBA00022737"/>
    </source>
</evidence>
<evidence type="ECO:0000259" key="14">
    <source>
        <dbReference type="PROSITE" id="PS50974"/>
    </source>
</evidence>
<accession>A0A418SMU4</accession>
<dbReference type="InterPro" id="IPR011005">
    <property type="entry name" value="Dihydropteroate_synth-like_sf"/>
</dbReference>
<dbReference type="EC" id="2.1.1.13" evidence="9 10"/>
<feature type="binding site" evidence="12">
    <location>
        <position position="474"/>
    </location>
    <ligand>
        <name>methylcob(III)alamin</name>
        <dbReference type="ChEBI" id="CHEBI:28115"/>
    </ligand>
</feature>
<feature type="binding site" evidence="12">
    <location>
        <begin position="861"/>
        <end position="862"/>
    </location>
    <ligand>
        <name>S-adenosyl-L-methionine</name>
        <dbReference type="ChEBI" id="CHEBI:59789"/>
    </ligand>
</feature>
<dbReference type="SUPFAM" id="SSF47644">
    <property type="entry name" value="Methionine synthase domain"/>
    <property type="match status" value="1"/>
</dbReference>
<dbReference type="RefSeq" id="WP_119751858.1">
    <property type="nucleotide sequence ID" value="NZ_QZCG01000018.1"/>
</dbReference>
<dbReference type="GO" id="GO:0005829">
    <property type="term" value="C:cytosol"/>
    <property type="evidence" value="ECO:0007669"/>
    <property type="project" value="TreeGrafter"/>
</dbReference>
<evidence type="ECO:0000259" key="15">
    <source>
        <dbReference type="PROSITE" id="PS51332"/>
    </source>
</evidence>
<evidence type="ECO:0000313" key="17">
    <source>
        <dbReference type="EMBL" id="RJE82232.1"/>
    </source>
</evidence>
<dbReference type="PROSITE" id="PS51332">
    <property type="entry name" value="B12_BINDING"/>
    <property type="match status" value="1"/>
</dbReference>
<keyword evidence="2 10" id="KW-0489">Methyltransferase</keyword>
<keyword evidence="3 10" id="KW-0846">Cobalamin</keyword>
<evidence type="ECO:0000313" key="18">
    <source>
        <dbReference type="Proteomes" id="UP000284202"/>
    </source>
</evidence>
<proteinExistence type="inferred from homology"/>
<keyword evidence="10" id="KW-0028">Amino-acid biosynthesis</keyword>
<comment type="domain">
    <text evidence="10">Modular enzyme with four functionally distinct domains. The isolated Hcy-binding domain catalyzes methyl transfer from free methylcobalamin to homocysteine. The Hcy-binding domain in association with the pterin-binding domain catalyzes the methylation of cob(I)alamin by methyltetrahydrofolate and the methylation of homocysteine. The B12-binding domain binds the cofactor. The AdoMet activation domain binds S-adenosyl-L-methionine. Under aerobic conditions cob(I)alamin can be converted to inactive cob(II)alamin. Reductive methylation by S-adenosyl-L-methionine and flavodoxin regenerates methylcobalamin.</text>
</comment>
<keyword evidence="5 10" id="KW-0949">S-adenosyl-L-methionine</keyword>
<dbReference type="InterPro" id="IPR004223">
    <property type="entry name" value="VitB12-dep_Met_synth_activ_dom"/>
</dbReference>
<dbReference type="NCBIfam" id="TIGR02082">
    <property type="entry name" value="metH"/>
    <property type="match status" value="1"/>
</dbReference>
<keyword evidence="4 10" id="KW-0808">Transferase</keyword>
<evidence type="ECO:0000256" key="12">
    <source>
        <dbReference type="PIRSR" id="PIRSR000381-2"/>
    </source>
</evidence>
<feature type="binding site" evidence="12">
    <location>
        <position position="806"/>
    </location>
    <ligand>
        <name>S-adenosyl-L-methionine</name>
        <dbReference type="ChEBI" id="CHEBI:59789"/>
    </ligand>
</feature>
<dbReference type="SUPFAM" id="SSF52242">
    <property type="entry name" value="Cobalamin (vitamin B12)-binding domain"/>
    <property type="match status" value="1"/>
</dbReference>
<dbReference type="Gene3D" id="3.10.196.10">
    <property type="entry name" value="Vitamin B12-dependent methionine synthase, activation domain"/>
    <property type="match status" value="1"/>
</dbReference>
<feature type="binding site" evidence="12">
    <location>
        <position position="531"/>
    </location>
    <ligand>
        <name>methylcob(III)alamin</name>
        <dbReference type="ChEBI" id="CHEBI:28115"/>
    </ligand>
</feature>
<dbReference type="Pfam" id="PF00809">
    <property type="entry name" value="Pterin_bind"/>
    <property type="match status" value="1"/>
</dbReference>
<dbReference type="Pfam" id="PF02965">
    <property type="entry name" value="Met_synt_B12"/>
    <property type="match status" value="1"/>
</dbReference>
<dbReference type="InterPro" id="IPR000489">
    <property type="entry name" value="Pterin-binding_dom"/>
</dbReference>
<comment type="similarity">
    <text evidence="1">Belongs to the vitamin-B12 dependent methionine synthase family.</text>
</comment>
<evidence type="ECO:0000256" key="8">
    <source>
        <dbReference type="ARBA" id="ARBA00023285"/>
    </source>
</evidence>
<dbReference type="InterPro" id="IPR050554">
    <property type="entry name" value="Met_Synthase/Corrinoid"/>
</dbReference>
<gene>
    <name evidence="17" type="ORF">D3P04_21110</name>
</gene>
<dbReference type="PANTHER" id="PTHR45833">
    <property type="entry name" value="METHIONINE SYNTHASE"/>
    <property type="match status" value="1"/>
</dbReference>
<dbReference type="PANTHER" id="PTHR45833:SF1">
    <property type="entry name" value="METHIONINE SYNTHASE"/>
    <property type="match status" value="1"/>
</dbReference>
<dbReference type="PROSITE" id="PS50974">
    <property type="entry name" value="ADOMET_ACTIVATION"/>
    <property type="match status" value="1"/>
</dbReference>
<keyword evidence="7" id="KW-0677">Repeat</keyword>
<evidence type="ECO:0000256" key="6">
    <source>
        <dbReference type="ARBA" id="ARBA00022723"/>
    </source>
</evidence>
<dbReference type="Gene3D" id="1.10.288.10">
    <property type="entry name" value="Cobalamin-dependent Methionine Synthase, domain 2"/>
    <property type="match status" value="1"/>
</dbReference>
<dbReference type="InterPro" id="IPR036724">
    <property type="entry name" value="Cobalamin-bd_sf"/>
</dbReference>
<dbReference type="InterPro" id="IPR006158">
    <property type="entry name" value="Cobalamin-bd"/>
</dbReference>
<dbReference type="PROSITE" id="PS50972">
    <property type="entry name" value="PTERIN_BINDING"/>
    <property type="match status" value="1"/>
</dbReference>
<evidence type="ECO:0000259" key="16">
    <source>
        <dbReference type="PROSITE" id="PS51337"/>
    </source>
</evidence>
<dbReference type="SUPFAM" id="SSF56507">
    <property type="entry name" value="Methionine synthase activation domain-like"/>
    <property type="match status" value="1"/>
</dbReference>
<keyword evidence="8 10" id="KW-0170">Cobalt</keyword>
<dbReference type="Pfam" id="PF02607">
    <property type="entry name" value="B12-binding_2"/>
    <property type="match status" value="1"/>
</dbReference>
<comment type="caution">
    <text evidence="17">The sequence shown here is derived from an EMBL/GenBank/DDBJ whole genome shotgun (WGS) entry which is preliminary data.</text>
</comment>
<dbReference type="PIRSF" id="PIRSF000381">
    <property type="entry name" value="MetH"/>
    <property type="match status" value="1"/>
</dbReference>
<dbReference type="NCBIfam" id="NF007024">
    <property type="entry name" value="PRK09490.1"/>
    <property type="match status" value="1"/>
</dbReference>
<dbReference type="Gene3D" id="3.20.20.20">
    <property type="entry name" value="Dihydropteroate synthase-like"/>
    <property type="match status" value="1"/>
</dbReference>
<keyword evidence="6 10" id="KW-0479">Metal-binding</keyword>
<dbReference type="SUPFAM" id="SSF51717">
    <property type="entry name" value="Dihydropteroate synthetase-like"/>
    <property type="match status" value="1"/>
</dbReference>
<keyword evidence="18" id="KW-1185">Reference proteome</keyword>
<protein>
    <recommendedName>
        <fullName evidence="9 10">Methionine synthase</fullName>
        <ecNumber evidence="9 10">2.1.1.13</ecNumber>
    </recommendedName>
    <alternativeName>
        <fullName evidence="10">5-methyltetrahydrofolate--homocysteine methyltransferase</fullName>
    </alternativeName>
</protein>
<dbReference type="GO" id="GO:0050667">
    <property type="term" value="P:homocysteine metabolic process"/>
    <property type="evidence" value="ECO:0007669"/>
    <property type="project" value="TreeGrafter"/>
</dbReference>
<name>A0A418SMU4_9RHOB</name>
<dbReference type="InterPro" id="IPR033706">
    <property type="entry name" value="Met_synthase_B12-bd"/>
</dbReference>
<dbReference type="GO" id="GO:0032259">
    <property type="term" value="P:methylation"/>
    <property type="evidence" value="ECO:0007669"/>
    <property type="project" value="UniProtKB-KW"/>
</dbReference>
<evidence type="ECO:0000256" key="9">
    <source>
        <dbReference type="NCBIfam" id="TIGR02082"/>
    </source>
</evidence>
<dbReference type="GO" id="GO:0008270">
    <property type="term" value="F:zinc ion binding"/>
    <property type="evidence" value="ECO:0007669"/>
    <property type="project" value="UniProtKB-UniRule"/>
</dbReference>
<dbReference type="GO" id="GO:0046653">
    <property type="term" value="P:tetrahydrofolate metabolic process"/>
    <property type="evidence" value="ECO:0007669"/>
    <property type="project" value="TreeGrafter"/>
</dbReference>
<feature type="binding site" description="axial binding residue" evidence="11">
    <location>
        <position position="429"/>
    </location>
    <ligand>
        <name>methylcob(III)alamin</name>
        <dbReference type="ChEBI" id="CHEBI:28115"/>
    </ligand>
    <ligandPart>
        <name>Co</name>
        <dbReference type="ChEBI" id="CHEBI:27638"/>
    </ligandPart>
</feature>
<keyword evidence="10" id="KW-0486">Methionine biosynthesis</keyword>
<evidence type="ECO:0000256" key="4">
    <source>
        <dbReference type="ARBA" id="ARBA00022679"/>
    </source>
</evidence>
<comment type="pathway">
    <text evidence="10">Amino-acid biosynthesis; L-methionine biosynthesis via de novo pathway; L-methionine from L-homocysteine (MetH route): step 1/1.</text>
</comment>
<dbReference type="UniPathway" id="UPA00051">
    <property type="reaction ID" value="UER00081"/>
</dbReference>
<comment type="cofactor">
    <cofactor evidence="10 11">
        <name>methylcob(III)alamin</name>
        <dbReference type="ChEBI" id="CHEBI:28115"/>
    </cofactor>
</comment>
<evidence type="ECO:0000256" key="10">
    <source>
        <dbReference type="PIRNR" id="PIRNR000381"/>
    </source>
</evidence>
<evidence type="ECO:0000256" key="11">
    <source>
        <dbReference type="PIRSR" id="PIRSR000381-1"/>
    </source>
</evidence>
<feature type="domain" description="B12-binding N-terminal" evidence="16">
    <location>
        <begin position="315"/>
        <end position="409"/>
    </location>
</feature>
<evidence type="ECO:0000256" key="1">
    <source>
        <dbReference type="ARBA" id="ARBA00010398"/>
    </source>
</evidence>
<feature type="binding site" evidence="12">
    <location>
        <position position="359"/>
    </location>
    <ligand>
        <name>methylcob(III)alamin</name>
        <dbReference type="ChEBI" id="CHEBI:28115"/>
    </ligand>
</feature>
<keyword evidence="10" id="KW-0862">Zinc</keyword>
<dbReference type="FunFam" id="3.40.50.280:FF:000001">
    <property type="entry name" value="Methionine synthase"/>
    <property type="match status" value="1"/>
</dbReference>
<dbReference type="InterPro" id="IPR011822">
    <property type="entry name" value="MetH"/>
</dbReference>
<dbReference type="Pfam" id="PF02310">
    <property type="entry name" value="B12-binding"/>
    <property type="match status" value="1"/>
</dbReference>
<comment type="function">
    <text evidence="10">Catalyzes the transfer of a methyl group from methyl-cobalamin to homocysteine, yielding enzyme-bound cob(I)alamin and methionine. Subsequently, remethylates the cofactor using methyltetrahydrofolate.</text>
</comment>
<dbReference type="Gene3D" id="3.40.50.280">
    <property type="entry name" value="Cobalamin-binding domain"/>
    <property type="match status" value="1"/>
</dbReference>
<dbReference type="EMBL" id="QZCG01000018">
    <property type="protein sequence ID" value="RJE82232.1"/>
    <property type="molecule type" value="Genomic_DNA"/>
</dbReference>
<evidence type="ECO:0000256" key="3">
    <source>
        <dbReference type="ARBA" id="ARBA00022628"/>
    </source>
</evidence>
<dbReference type="CDD" id="cd02069">
    <property type="entry name" value="methionine_synthase_B12_BD"/>
    <property type="match status" value="1"/>
</dbReference>
<comment type="catalytic activity">
    <reaction evidence="10">
        <text>(6S)-5-methyl-5,6,7,8-tetrahydrofolate + L-homocysteine = (6S)-5,6,7,8-tetrahydrofolate + L-methionine</text>
        <dbReference type="Rhea" id="RHEA:11172"/>
        <dbReference type="ChEBI" id="CHEBI:18608"/>
        <dbReference type="ChEBI" id="CHEBI:57453"/>
        <dbReference type="ChEBI" id="CHEBI:57844"/>
        <dbReference type="ChEBI" id="CHEBI:58199"/>
        <dbReference type="EC" id="2.1.1.13"/>
    </reaction>
</comment>
<feature type="binding site" evidence="12">
    <location>
        <position position="478"/>
    </location>
    <ligand>
        <name>methylcob(III)alamin</name>
        <dbReference type="ChEBI" id="CHEBI:28115"/>
    </ligand>
</feature>
<feature type="domain" description="B12-binding" evidence="15">
    <location>
        <begin position="416"/>
        <end position="552"/>
    </location>
</feature>
<sequence>MPERLLRLSGLEPFVLTSDIPFVNVGERTNVTGSARFRKLIKERDYATALEVARDQVENGAQIIDINMDEGLIDSKAVMVEFLNLLAAEPDIARVPIMLDSSKWEVIEAGLQCVQGKSVVNSISLKEGEEQFRHHAGLCLAYGAAVVVMAFDESGQADTFERKTEICARAYKILTEEIGFPPEDIIFDPNIFAIATGIEEHNNYGVDFIEAARWIRQNLPHAHISGGVSNLSFSFRGNEPVREAMHAVFLYHAIQAGMDMGIVNAGQLAVYDQIDAELREACEDVVLNRRDDATERLLEIAEKYRGEAGGPKREKDLSWREFSVEKRLEHALVNGIVEYVEADTEEARLQATRPLDVIEGPLMAGMNVVGDLFGAGKMFLPQVVKSARVMKQAVAVLLPYMEEEKRLNGGSDRETAGKVLMATVKGDVHDIGKNIVGVVLACNNYEVIDLGVMVPSQKILEVAREQNVDAIGLSGLITPSLDEMVHVASEMEREGFNIPLLIGGATTSKTHTAVKISPQYQKNTAIYVTDASRAVGVVSSLLSPSQQKAYIENIRAEYLDVAERHERSEAAKKRLPLADARANALKLDWAGFAAHTPSFTGTRIIDDWNLQDIARYIDWTPFFQTWEMKGVYPRILDDEKQGEAARALFAEAQEMLARIIDGNWFRPRAVVGFWPANSVGDDIRLYTGEDRTETLTMLHTLRQQVWKRGNRPNVALSDFVAPEGAGPDYVGGFVVTAGPEESEIATRFERANDDYSSIMVKALADRFAEAMAEMLHERVRRELWGYAPDENLGNADLIAERYDGIRPAPGYPAQPDHTEKLTLFNLLDATNATGVELTESMAMWPGSSVSGFYIGHPEAYYFGVAKVEEDQVRDYATRKGMSLKETERWLAPILNYIRKDAVA</sequence>
<reference evidence="18" key="1">
    <citation type="submission" date="2018-09" db="EMBL/GenBank/DDBJ databases">
        <title>Acidovorax cavernicola nov. sp. isolated from Gruta de las Maravillas (Aracena, Spain).</title>
        <authorList>
            <person name="Jurado V."/>
            <person name="Gutierrez-Patricio S."/>
            <person name="Gonzalez-Pimentel J.L."/>
            <person name="Miller A.Z."/>
            <person name="Laiz L."/>
            <person name="Saiz-Jimenez C."/>
        </authorList>
    </citation>
    <scope>NUCLEOTIDE SEQUENCE [LARGE SCALE GENOMIC DNA]</scope>
    <source>
        <strain evidence="18">1011MAR3C25</strain>
    </source>
</reference>
<dbReference type="FunFam" id="3.20.20.20:FF:000002">
    <property type="entry name" value="Methionine synthase"/>
    <property type="match status" value="1"/>
</dbReference>
<dbReference type="GO" id="GO:0008705">
    <property type="term" value="F:methionine synthase activity"/>
    <property type="evidence" value="ECO:0007669"/>
    <property type="project" value="UniProtKB-UniRule"/>
</dbReference>
<dbReference type="InterPro" id="IPR003759">
    <property type="entry name" value="Cbl-bd_cap"/>
</dbReference>
<evidence type="ECO:0000259" key="13">
    <source>
        <dbReference type="PROSITE" id="PS50972"/>
    </source>
</evidence>
<dbReference type="PROSITE" id="PS51337">
    <property type="entry name" value="B12_BINDING_NTER"/>
    <property type="match status" value="1"/>
</dbReference>
<dbReference type="SMART" id="SM01018">
    <property type="entry name" value="B12-binding_2"/>
    <property type="match status" value="1"/>
</dbReference>
<organism evidence="17 18">
    <name type="scientific">Paracoccus onubensis</name>
    <dbReference type="NCBI Taxonomy" id="1675788"/>
    <lineage>
        <taxon>Bacteria</taxon>
        <taxon>Pseudomonadati</taxon>
        <taxon>Pseudomonadota</taxon>
        <taxon>Alphaproteobacteria</taxon>
        <taxon>Rhodobacterales</taxon>
        <taxon>Paracoccaceae</taxon>
        <taxon>Paracoccus</taxon>
    </lineage>
</organism>
<dbReference type="GO" id="GO:0031419">
    <property type="term" value="F:cobalamin binding"/>
    <property type="evidence" value="ECO:0007669"/>
    <property type="project" value="UniProtKB-UniRule"/>
</dbReference>
<dbReference type="Proteomes" id="UP000284202">
    <property type="component" value="Unassembled WGS sequence"/>
</dbReference>
<dbReference type="Gene3D" id="1.10.1240.10">
    <property type="entry name" value="Methionine synthase domain"/>
    <property type="match status" value="1"/>
</dbReference>
<feature type="domain" description="Pterin-binding" evidence="13">
    <location>
        <begin position="22"/>
        <end position="283"/>
    </location>
</feature>
<dbReference type="CDD" id="cd00740">
    <property type="entry name" value="MeTr"/>
    <property type="match status" value="1"/>
</dbReference>
<dbReference type="OrthoDB" id="9803687at2"/>
<feature type="binding site" evidence="12">
    <location>
        <begin position="426"/>
        <end position="430"/>
    </location>
    <ligand>
        <name>methylcob(III)alamin</name>
        <dbReference type="ChEBI" id="CHEBI:28115"/>
    </ligand>
</feature>
<dbReference type="InterPro" id="IPR037010">
    <property type="entry name" value="VitB12-dep_Met_synth_activ_sf"/>
</dbReference>
<evidence type="ECO:0000256" key="5">
    <source>
        <dbReference type="ARBA" id="ARBA00022691"/>
    </source>
</evidence>
<feature type="binding site" evidence="12">
    <location>
        <position position="618"/>
    </location>
    <ligand>
        <name>S-adenosyl-L-methionine</name>
        <dbReference type="ChEBI" id="CHEBI:59789"/>
    </ligand>
</feature>
<evidence type="ECO:0000256" key="2">
    <source>
        <dbReference type="ARBA" id="ARBA00022603"/>
    </source>
</evidence>
<comment type="cofactor">
    <cofactor evidence="10">
        <name>Zn(2+)</name>
        <dbReference type="ChEBI" id="CHEBI:29105"/>
    </cofactor>
</comment>